<feature type="region of interest" description="Disordered" evidence="2">
    <location>
        <begin position="44"/>
        <end position="88"/>
    </location>
</feature>
<name>A0AAD8Z4Y6_9TELE</name>
<sequence>NKPGGDLKLSQTDGLSEEPRGGTTDSIYGSPLSWETKEDLLEERGSVLQSGGNMWKGKENLQERKDCRPKEPLKMKPSVPPQLPKDTFEDDLTKTKKLQFLDKSKAVYPDEMFTQKGAKNSMLLYNGDKPEEMQDCRPKRPVKLKVARLSWKGSKGTMVKTDSEKNWSLDTLGSSLNEEEGAAGYTPSWKLKHEAFCNDNLTSLDKGEQTKEMDSQSKKPIKMRVPRLPRKGSKSTLDEEFQQKGADLFKARDLKTSEFNMYKDYSELKKPPILRVPLQTYSDSKGLEDAGTPAKGAELFKAGNCDDTWTLTEEYTLDTQPQKLKSQRPSRESKAKDQYFPEDLDPTGATCSDYLSEAAKAEWRSSQMDVRRSRDPEDEQQLEAVEEEEEGDTDSLMEWWNTVELWDEVPSDEEISLKEDETKSFTEIAGKVHRGLRVFYKSFTEQAEVLYQHVLFLYAIVDDLSSFHRRARIANITGGTTTAVGGVAAIAGLALAPVTFGASLIVSAVGLGVATAGGIAAASAAISDNVHDMSDRKKIELLVQDYETRLTDLQRCLHFVAEGIRRLCCHPLLRRNNYYTGDWEVRRALQTVSLVTEPVERAEEIVNSAIVALNNECKGMDKYFTKDSRELKKGCKKELTARVQMLAKQLHDGLVALNSIREQLLDATGNI</sequence>
<feature type="transmembrane region" description="Helical" evidence="3">
    <location>
        <begin position="502"/>
        <end position="526"/>
    </location>
</feature>
<feature type="compositionally biased region" description="Acidic residues" evidence="2">
    <location>
        <begin position="376"/>
        <end position="393"/>
    </location>
</feature>
<protein>
    <submittedName>
        <fullName evidence="4">Uncharacterized protein</fullName>
    </submittedName>
</protein>
<keyword evidence="5" id="KW-1185">Reference proteome</keyword>
<feature type="compositionally biased region" description="Basic residues" evidence="2">
    <location>
        <begin position="219"/>
        <end position="233"/>
    </location>
</feature>
<dbReference type="Proteomes" id="UP001239994">
    <property type="component" value="Unassembled WGS sequence"/>
</dbReference>
<feature type="region of interest" description="Disordered" evidence="2">
    <location>
        <begin position="365"/>
        <end position="393"/>
    </location>
</feature>
<organism evidence="4 5">
    <name type="scientific">Electrophorus voltai</name>
    <dbReference type="NCBI Taxonomy" id="2609070"/>
    <lineage>
        <taxon>Eukaryota</taxon>
        <taxon>Metazoa</taxon>
        <taxon>Chordata</taxon>
        <taxon>Craniata</taxon>
        <taxon>Vertebrata</taxon>
        <taxon>Euteleostomi</taxon>
        <taxon>Actinopterygii</taxon>
        <taxon>Neopterygii</taxon>
        <taxon>Teleostei</taxon>
        <taxon>Ostariophysi</taxon>
        <taxon>Gymnotiformes</taxon>
        <taxon>Gymnotoidei</taxon>
        <taxon>Gymnotidae</taxon>
        <taxon>Electrophorus</taxon>
    </lineage>
</organism>
<keyword evidence="3" id="KW-1133">Transmembrane helix</keyword>
<keyword evidence="3" id="KW-0472">Membrane</keyword>
<feature type="transmembrane region" description="Helical" evidence="3">
    <location>
        <begin position="473"/>
        <end position="496"/>
    </location>
</feature>
<comment type="similarity">
    <text evidence="1">Belongs to the apolipoprotein L family.</text>
</comment>
<evidence type="ECO:0000256" key="2">
    <source>
        <dbReference type="SAM" id="MobiDB-lite"/>
    </source>
</evidence>
<evidence type="ECO:0000256" key="3">
    <source>
        <dbReference type="SAM" id="Phobius"/>
    </source>
</evidence>
<dbReference type="EMBL" id="JAROKS010000019">
    <property type="protein sequence ID" value="KAK1792637.1"/>
    <property type="molecule type" value="Genomic_DNA"/>
</dbReference>
<gene>
    <name evidence="4" type="ORF">P4O66_012569</name>
</gene>
<dbReference type="PANTHER" id="PTHR14096">
    <property type="entry name" value="APOLIPOPROTEIN L"/>
    <property type="match status" value="1"/>
</dbReference>
<dbReference type="Pfam" id="PF05461">
    <property type="entry name" value="ApoL"/>
    <property type="match status" value="1"/>
</dbReference>
<feature type="compositionally biased region" description="Basic and acidic residues" evidence="2">
    <location>
        <begin position="365"/>
        <end position="375"/>
    </location>
</feature>
<dbReference type="InterPro" id="IPR008405">
    <property type="entry name" value="ApoL"/>
</dbReference>
<feature type="region of interest" description="Disordered" evidence="2">
    <location>
        <begin position="320"/>
        <end position="347"/>
    </location>
</feature>
<dbReference type="PANTHER" id="PTHR14096:SF64">
    <property type="match status" value="1"/>
</dbReference>
<feature type="region of interest" description="Disordered" evidence="2">
    <location>
        <begin position="1"/>
        <end position="31"/>
    </location>
</feature>
<dbReference type="GO" id="GO:0008289">
    <property type="term" value="F:lipid binding"/>
    <property type="evidence" value="ECO:0007669"/>
    <property type="project" value="InterPro"/>
</dbReference>
<dbReference type="GO" id="GO:0016020">
    <property type="term" value="C:membrane"/>
    <property type="evidence" value="ECO:0007669"/>
    <property type="project" value="TreeGrafter"/>
</dbReference>
<reference evidence="4" key="1">
    <citation type="submission" date="2023-03" db="EMBL/GenBank/DDBJ databases">
        <title>Electrophorus voltai genome.</title>
        <authorList>
            <person name="Bian C."/>
        </authorList>
    </citation>
    <scope>NUCLEOTIDE SEQUENCE</scope>
    <source>
        <strain evidence="4">CB-2022</strain>
        <tissue evidence="4">Muscle</tissue>
    </source>
</reference>
<proteinExistence type="inferred from homology"/>
<evidence type="ECO:0000313" key="4">
    <source>
        <dbReference type="EMBL" id="KAK1792637.1"/>
    </source>
</evidence>
<dbReference type="GO" id="GO:0042157">
    <property type="term" value="P:lipoprotein metabolic process"/>
    <property type="evidence" value="ECO:0007669"/>
    <property type="project" value="InterPro"/>
</dbReference>
<feature type="compositionally biased region" description="Basic and acidic residues" evidence="2">
    <location>
        <begin position="206"/>
        <end position="217"/>
    </location>
</feature>
<comment type="caution">
    <text evidence="4">The sequence shown here is derived from an EMBL/GenBank/DDBJ whole genome shotgun (WGS) entry which is preliminary data.</text>
</comment>
<dbReference type="GO" id="GO:0005576">
    <property type="term" value="C:extracellular region"/>
    <property type="evidence" value="ECO:0007669"/>
    <property type="project" value="InterPro"/>
</dbReference>
<evidence type="ECO:0000313" key="5">
    <source>
        <dbReference type="Proteomes" id="UP001239994"/>
    </source>
</evidence>
<evidence type="ECO:0000256" key="1">
    <source>
        <dbReference type="ARBA" id="ARBA00010090"/>
    </source>
</evidence>
<feature type="compositionally biased region" description="Basic and acidic residues" evidence="2">
    <location>
        <begin position="56"/>
        <end position="74"/>
    </location>
</feature>
<keyword evidence="3" id="KW-0812">Transmembrane</keyword>
<accession>A0AAD8Z4Y6</accession>
<feature type="region of interest" description="Disordered" evidence="2">
    <location>
        <begin position="206"/>
        <end position="239"/>
    </location>
</feature>
<feature type="compositionally biased region" description="Basic and acidic residues" evidence="2">
    <location>
        <begin position="329"/>
        <end position="339"/>
    </location>
</feature>
<feature type="non-terminal residue" evidence="4">
    <location>
        <position position="671"/>
    </location>
</feature>
<dbReference type="AlphaFoldDB" id="A0AAD8Z4Y6"/>
<dbReference type="GO" id="GO:0006869">
    <property type="term" value="P:lipid transport"/>
    <property type="evidence" value="ECO:0007669"/>
    <property type="project" value="InterPro"/>
</dbReference>